<protein>
    <submittedName>
        <fullName evidence="2">Uncharacterized protein</fullName>
    </submittedName>
</protein>
<dbReference type="EMBL" id="FNYC01000010">
    <property type="protein sequence ID" value="SEJ51784.1"/>
    <property type="molecule type" value="Genomic_DNA"/>
</dbReference>
<name>A0A1H6ZI44_9GAMM</name>
<gene>
    <name evidence="2" type="ORF">SAMN04487997_0084</name>
</gene>
<evidence type="ECO:0000313" key="3">
    <source>
        <dbReference type="Proteomes" id="UP000199420"/>
    </source>
</evidence>
<dbReference type="AlphaFoldDB" id="A0A1H6ZI44"/>
<feature type="compositionally biased region" description="Basic and acidic residues" evidence="1">
    <location>
        <begin position="83"/>
        <end position="100"/>
    </location>
</feature>
<evidence type="ECO:0000256" key="1">
    <source>
        <dbReference type="SAM" id="MobiDB-lite"/>
    </source>
</evidence>
<evidence type="ECO:0000313" key="2">
    <source>
        <dbReference type="EMBL" id="SEJ51784.1"/>
    </source>
</evidence>
<feature type="region of interest" description="Disordered" evidence="1">
    <location>
        <begin position="31"/>
        <end position="50"/>
    </location>
</feature>
<sequence length="100" mass="10796">MSGSAVQVSLPQADDSAALRIPATVAALPPHAVRTSRSSLRGGHSPFPLEDSRLAKINYAFEKRQRELAKKKQQDAKQALKRPAREGAKPAPERSEPSQG</sequence>
<keyword evidence="3" id="KW-1185">Reference proteome</keyword>
<accession>A0A1H6ZI44</accession>
<dbReference type="Proteomes" id="UP000199420">
    <property type="component" value="Unassembled WGS sequence"/>
</dbReference>
<reference evidence="2 3" key="1">
    <citation type="submission" date="2016-10" db="EMBL/GenBank/DDBJ databases">
        <authorList>
            <person name="de Groot N.N."/>
        </authorList>
    </citation>
    <scope>NUCLEOTIDE SEQUENCE [LARGE SCALE GENOMIC DNA]</scope>
    <source>
        <strain evidence="2 3">DSM 26515</strain>
    </source>
</reference>
<feature type="region of interest" description="Disordered" evidence="1">
    <location>
        <begin position="65"/>
        <end position="100"/>
    </location>
</feature>
<proteinExistence type="predicted"/>
<feature type="compositionally biased region" description="Basic and acidic residues" evidence="1">
    <location>
        <begin position="65"/>
        <end position="75"/>
    </location>
</feature>
<organism evidence="2 3">
    <name type="scientific">Frateuria terrea</name>
    <dbReference type="NCBI Taxonomy" id="529704"/>
    <lineage>
        <taxon>Bacteria</taxon>
        <taxon>Pseudomonadati</taxon>
        <taxon>Pseudomonadota</taxon>
        <taxon>Gammaproteobacteria</taxon>
        <taxon>Lysobacterales</taxon>
        <taxon>Rhodanobacteraceae</taxon>
        <taxon>Frateuria</taxon>
    </lineage>
</organism>